<sequence length="272" mass="27826">MRHPGEGVSGQQPALRRRDRQVDAVGPPDGEVRQLAGCLQPAADVGRRWHPGAGVHHAGGPSRCGGGLQPGGPPSTPRGPPARGRGLQRAPAGEPDDHAIGRSRGGLTTWIRLAADARCITAGQAGDAPASPTSWPAYAFPIGEDAPQRSHRLRRGSRGSRPRPSTARPTSSATPSSGAGPPGDPNKTARGPRSLRGGGASPGVSRVLPVRAGPCSSPPCSGPADRCFRSGCPWPPCRSRSARSPRPGWARRSTPSPTGTRGARRGPPGSAG</sequence>
<evidence type="ECO:0000256" key="1">
    <source>
        <dbReference type="SAM" id="MobiDB-lite"/>
    </source>
</evidence>
<dbReference type="Proteomes" id="UP000235464">
    <property type="component" value="Chromosome I"/>
</dbReference>
<feature type="compositionally biased region" description="Low complexity" evidence="1">
    <location>
        <begin position="162"/>
        <end position="179"/>
    </location>
</feature>
<feature type="compositionally biased region" description="Low complexity" evidence="1">
    <location>
        <begin position="237"/>
        <end position="272"/>
    </location>
</feature>
<dbReference type="AlphaFoldDB" id="A0A2N9BK56"/>
<feature type="compositionally biased region" description="Pro residues" evidence="1">
    <location>
        <begin position="71"/>
        <end position="80"/>
    </location>
</feature>
<feature type="compositionally biased region" description="Basic residues" evidence="1">
    <location>
        <begin position="149"/>
        <end position="161"/>
    </location>
</feature>
<organism evidence="2 3">
    <name type="scientific">Streptomyces chartreusis NRRL 3882</name>
    <dbReference type="NCBI Taxonomy" id="1079985"/>
    <lineage>
        <taxon>Bacteria</taxon>
        <taxon>Bacillati</taxon>
        <taxon>Actinomycetota</taxon>
        <taxon>Actinomycetes</taxon>
        <taxon>Kitasatosporales</taxon>
        <taxon>Streptomycetaceae</taxon>
        <taxon>Streptomyces</taxon>
    </lineage>
</organism>
<name>A0A2N9BK56_STRCX</name>
<reference evidence="3" key="1">
    <citation type="submission" date="2017-11" db="EMBL/GenBank/DDBJ databases">
        <authorList>
            <person name="Wibberg D."/>
        </authorList>
    </citation>
    <scope>NUCLEOTIDE SEQUENCE [LARGE SCALE GENOMIC DNA]</scope>
</reference>
<protein>
    <submittedName>
        <fullName evidence="2">Uncharacterized protein</fullName>
    </submittedName>
</protein>
<accession>A0A2N9BK56</accession>
<proteinExistence type="predicted"/>
<evidence type="ECO:0000313" key="3">
    <source>
        <dbReference type="Proteomes" id="UP000235464"/>
    </source>
</evidence>
<gene>
    <name evidence="2" type="ORF">SCNRRL3882_7194</name>
</gene>
<feature type="compositionally biased region" description="Low complexity" evidence="1">
    <location>
        <begin position="51"/>
        <end position="61"/>
    </location>
</feature>
<feature type="region of interest" description="Disordered" evidence="1">
    <location>
        <begin position="123"/>
        <end position="272"/>
    </location>
</feature>
<feature type="region of interest" description="Disordered" evidence="1">
    <location>
        <begin position="1"/>
        <end position="103"/>
    </location>
</feature>
<keyword evidence="3" id="KW-1185">Reference proteome</keyword>
<evidence type="ECO:0000313" key="2">
    <source>
        <dbReference type="EMBL" id="SOR83748.1"/>
    </source>
</evidence>
<dbReference type="EMBL" id="LT963352">
    <property type="protein sequence ID" value="SOR83748.1"/>
    <property type="molecule type" value="Genomic_DNA"/>
</dbReference>
<feature type="compositionally biased region" description="Low complexity" evidence="1">
    <location>
        <begin position="81"/>
        <end position="93"/>
    </location>
</feature>